<accession>A0A0F9Q8Q5</accession>
<dbReference type="AlphaFoldDB" id="A0A0F9Q8Q5"/>
<reference evidence="1" key="1">
    <citation type="journal article" date="2015" name="Nature">
        <title>Complex archaea that bridge the gap between prokaryotes and eukaryotes.</title>
        <authorList>
            <person name="Spang A."/>
            <person name="Saw J.H."/>
            <person name="Jorgensen S.L."/>
            <person name="Zaremba-Niedzwiedzka K."/>
            <person name="Martijn J."/>
            <person name="Lind A.E."/>
            <person name="van Eijk R."/>
            <person name="Schleper C."/>
            <person name="Guy L."/>
            <person name="Ettema T.J."/>
        </authorList>
    </citation>
    <scope>NUCLEOTIDE SEQUENCE</scope>
</reference>
<protein>
    <submittedName>
        <fullName evidence="1">Uncharacterized protein</fullName>
    </submittedName>
</protein>
<sequence>MAKATLDDVRDGSHECDPDEAFPVYDGRGLYLCRACDDCKEAKLSQYRPEILEYYTQADVDEPIEEDGWS</sequence>
<evidence type="ECO:0000313" key="1">
    <source>
        <dbReference type="EMBL" id="KKN40335.1"/>
    </source>
</evidence>
<proteinExistence type="predicted"/>
<dbReference type="EMBL" id="LAZR01001711">
    <property type="protein sequence ID" value="KKN40335.1"/>
    <property type="molecule type" value="Genomic_DNA"/>
</dbReference>
<comment type="caution">
    <text evidence="1">The sequence shown here is derived from an EMBL/GenBank/DDBJ whole genome shotgun (WGS) entry which is preliminary data.</text>
</comment>
<organism evidence="1">
    <name type="scientific">marine sediment metagenome</name>
    <dbReference type="NCBI Taxonomy" id="412755"/>
    <lineage>
        <taxon>unclassified sequences</taxon>
        <taxon>metagenomes</taxon>
        <taxon>ecological metagenomes</taxon>
    </lineage>
</organism>
<gene>
    <name evidence="1" type="ORF">LCGC14_0734390</name>
</gene>
<name>A0A0F9Q8Q5_9ZZZZ</name>